<accession>A0ABW5G7Z9</accession>
<evidence type="ECO:0000259" key="2">
    <source>
        <dbReference type="Pfam" id="PF05270"/>
    </source>
</evidence>
<evidence type="ECO:0000256" key="1">
    <source>
        <dbReference type="SAM" id="SignalP"/>
    </source>
</evidence>
<evidence type="ECO:0000313" key="4">
    <source>
        <dbReference type="Proteomes" id="UP001597419"/>
    </source>
</evidence>
<dbReference type="Proteomes" id="UP001597419">
    <property type="component" value="Unassembled WGS sequence"/>
</dbReference>
<sequence length="684" mass="73912">MRRRRARRAAVPGVVAVTLLGLLSPVAVAAPALPAAPAKQAATPTAEVPPVSSEPEKVRAARTLGVVPTDAMMALRDKDFVIALWRTATGPEVRASAELAFTSSDLACTEWIKSGVLAANTRDQENKMRDAEAAKVAKEAKEKVLLLLGIVDDAELTVQNNKDFIIAVLNRAQGPKVRAAAVTALGASAAAQKEFIASGIRLAYAADQRDIIEANAQADAEKKARLLAEAARGNAVTVVRVTPTPEIKSLPDDDVLRVIADNARPGSQIETAAVKALRSRDRADWKRFIDTGVYEANDRDIDAVLAQKAQADRALVEEMRTKAVRGGIQPRLAIAAAKALAGGVDAVSGFLETGQYQALTQSFSRQAINGNTAGHYLRESADGVLVSPGAAEPGPEDGVSATWRVVPGLAGQDCHSLESVTRPNHYLARFFDGKKVQVKVMPTNGTVDFDWNATWCADNILPGAGVTLRSGADFLTRTPDGRAGMGSEYYWWVMDPNPDSTEITLDWLNRELPDYDPYTELMVYPVREEQVDGSVRFRDFQSRGTPPRWTFRSYWSRATGVHRLYVGKLGGCPAPELLDTYVRLGGHRTFGVPVTDDSCAPDKLGRFAHFANNVSIYSVERAGVHAVQGAIRSKWQSLGAEKSTLGYPTSDEFDIPGGRRSTFEHGRIDYDFATKTATVYPTGN</sequence>
<dbReference type="InterPro" id="IPR036195">
    <property type="entry name" value="AbfB_ABD_sf"/>
</dbReference>
<dbReference type="Pfam" id="PF05270">
    <property type="entry name" value="AbfB"/>
    <property type="match status" value="1"/>
</dbReference>
<gene>
    <name evidence="3" type="ORF">ACFSYJ_03285</name>
</gene>
<dbReference type="EMBL" id="JBHUKU010000002">
    <property type="protein sequence ID" value="MFD2457603.1"/>
    <property type="molecule type" value="Genomic_DNA"/>
</dbReference>
<dbReference type="Pfam" id="PF08310">
    <property type="entry name" value="LGFP"/>
    <property type="match status" value="2"/>
</dbReference>
<dbReference type="InterPro" id="IPR013207">
    <property type="entry name" value="LGFP"/>
</dbReference>
<proteinExistence type="predicted"/>
<organism evidence="3 4">
    <name type="scientific">Amycolatopsis samaneae</name>
    <dbReference type="NCBI Taxonomy" id="664691"/>
    <lineage>
        <taxon>Bacteria</taxon>
        <taxon>Bacillati</taxon>
        <taxon>Actinomycetota</taxon>
        <taxon>Actinomycetes</taxon>
        <taxon>Pseudonocardiales</taxon>
        <taxon>Pseudonocardiaceae</taxon>
        <taxon>Amycolatopsis</taxon>
    </lineage>
</organism>
<name>A0ABW5G7Z9_9PSEU</name>
<dbReference type="SUPFAM" id="SSF110221">
    <property type="entry name" value="AbfB domain"/>
    <property type="match status" value="1"/>
</dbReference>
<evidence type="ECO:0000313" key="3">
    <source>
        <dbReference type="EMBL" id="MFD2457603.1"/>
    </source>
</evidence>
<dbReference type="RefSeq" id="WP_345389071.1">
    <property type="nucleotide sequence ID" value="NZ_BAABHG010000003.1"/>
</dbReference>
<dbReference type="InterPro" id="IPR007934">
    <property type="entry name" value="AbfB_ABD"/>
</dbReference>
<dbReference type="InterPro" id="IPR005506">
    <property type="entry name" value="DUF312_ALF"/>
</dbReference>
<protein>
    <submittedName>
        <fullName evidence="3">AbfB domain-containing protein</fullName>
    </submittedName>
</protein>
<feature type="signal peptide" evidence="1">
    <location>
        <begin position="1"/>
        <end position="29"/>
    </location>
</feature>
<feature type="domain" description="Alpha-L-arabinofuranosidase B arabinose-binding" evidence="2">
    <location>
        <begin position="372"/>
        <end position="470"/>
    </location>
</feature>
<dbReference type="Pfam" id="PF03752">
    <property type="entry name" value="ALF"/>
    <property type="match status" value="1"/>
</dbReference>
<keyword evidence="1" id="KW-0732">Signal</keyword>
<dbReference type="Gene3D" id="2.80.10.50">
    <property type="match status" value="1"/>
</dbReference>
<keyword evidence="4" id="KW-1185">Reference proteome</keyword>
<feature type="chain" id="PRO_5045615761" evidence="1">
    <location>
        <begin position="30"/>
        <end position="684"/>
    </location>
</feature>
<reference evidence="4" key="1">
    <citation type="journal article" date="2019" name="Int. J. Syst. Evol. Microbiol.">
        <title>The Global Catalogue of Microorganisms (GCM) 10K type strain sequencing project: providing services to taxonomists for standard genome sequencing and annotation.</title>
        <authorList>
            <consortium name="The Broad Institute Genomics Platform"/>
            <consortium name="The Broad Institute Genome Sequencing Center for Infectious Disease"/>
            <person name="Wu L."/>
            <person name="Ma J."/>
        </authorList>
    </citation>
    <scope>NUCLEOTIDE SEQUENCE [LARGE SCALE GENOMIC DNA]</scope>
    <source>
        <strain evidence="4">CGMCC 4.7643</strain>
    </source>
</reference>
<comment type="caution">
    <text evidence="3">The sequence shown here is derived from an EMBL/GenBank/DDBJ whole genome shotgun (WGS) entry which is preliminary data.</text>
</comment>